<gene>
    <name evidence="1" type="ORF">B1A_02043</name>
</gene>
<dbReference type="GO" id="GO:0033969">
    <property type="term" value="F:gamma-glutamyl-gamma-aminobutyrate hydrolase activity"/>
    <property type="evidence" value="ECO:0007669"/>
    <property type="project" value="TreeGrafter"/>
</dbReference>
<name>T1C9H1_9ZZZZ</name>
<dbReference type="PROSITE" id="PS51273">
    <property type="entry name" value="GATASE_TYPE_1"/>
    <property type="match status" value="1"/>
</dbReference>
<reference evidence="1" key="2">
    <citation type="journal article" date="2014" name="ISME J.">
        <title>Microbial stratification in low pH oxic and suboxic macroscopic growths along an acid mine drainage.</title>
        <authorList>
            <person name="Mendez-Garcia C."/>
            <person name="Mesa V."/>
            <person name="Sprenger R.R."/>
            <person name="Richter M."/>
            <person name="Diez M.S."/>
            <person name="Solano J."/>
            <person name="Bargiela R."/>
            <person name="Golyshina O.V."/>
            <person name="Manteca A."/>
            <person name="Ramos J.L."/>
            <person name="Gallego J.R."/>
            <person name="Llorente I."/>
            <person name="Martins Dos Santos V.A."/>
            <person name="Jensen O.N."/>
            <person name="Pelaez A.I."/>
            <person name="Sanchez J."/>
            <person name="Ferrer M."/>
        </authorList>
    </citation>
    <scope>NUCLEOTIDE SEQUENCE</scope>
</reference>
<dbReference type="InterPro" id="IPR044668">
    <property type="entry name" value="PuuD-like"/>
</dbReference>
<proteinExistence type="predicted"/>
<evidence type="ECO:0000313" key="1">
    <source>
        <dbReference type="EMBL" id="EQD78857.1"/>
    </source>
</evidence>
<feature type="non-terminal residue" evidence="1">
    <location>
        <position position="1"/>
    </location>
</feature>
<dbReference type="GO" id="GO:0005829">
    <property type="term" value="C:cytosol"/>
    <property type="evidence" value="ECO:0007669"/>
    <property type="project" value="TreeGrafter"/>
</dbReference>
<protein>
    <submittedName>
        <fullName evidence="1">Peptidase C26</fullName>
    </submittedName>
</protein>
<dbReference type="SUPFAM" id="SSF52317">
    <property type="entry name" value="Class I glutamine amidotransferase-like"/>
    <property type="match status" value="1"/>
</dbReference>
<accession>T1C9H1</accession>
<organism evidence="1">
    <name type="scientific">mine drainage metagenome</name>
    <dbReference type="NCBI Taxonomy" id="410659"/>
    <lineage>
        <taxon>unclassified sequences</taxon>
        <taxon>metagenomes</taxon>
        <taxon>ecological metagenomes</taxon>
    </lineage>
</organism>
<dbReference type="InterPro" id="IPR029062">
    <property type="entry name" value="Class_I_gatase-like"/>
</dbReference>
<dbReference type="EMBL" id="AUZX01001529">
    <property type="protein sequence ID" value="EQD78857.1"/>
    <property type="molecule type" value="Genomic_DNA"/>
</dbReference>
<dbReference type="PANTHER" id="PTHR43235">
    <property type="entry name" value="GLUTAMINE AMIDOTRANSFERASE PB2B2.05-RELATED"/>
    <property type="match status" value="1"/>
</dbReference>
<dbReference type="Gene3D" id="3.40.50.880">
    <property type="match status" value="1"/>
</dbReference>
<sequence>NPGSKIAKYTNHADAVNTLHHQAIKDLAPGLEVTARSEDGIIEGVEAEDILAVQWHPERMWRGDRNHLGTFAWLVE</sequence>
<comment type="caution">
    <text evidence="1">The sequence shown here is derived from an EMBL/GenBank/DDBJ whole genome shotgun (WGS) entry which is preliminary data.</text>
</comment>
<dbReference type="GO" id="GO:0006598">
    <property type="term" value="P:polyamine catabolic process"/>
    <property type="evidence" value="ECO:0007669"/>
    <property type="project" value="TreeGrafter"/>
</dbReference>
<dbReference type="InterPro" id="IPR011697">
    <property type="entry name" value="Peptidase_C26"/>
</dbReference>
<dbReference type="AlphaFoldDB" id="T1C9H1"/>
<reference evidence="1" key="1">
    <citation type="submission" date="2013-08" db="EMBL/GenBank/DDBJ databases">
        <authorList>
            <person name="Mendez C."/>
            <person name="Richter M."/>
            <person name="Ferrer M."/>
            <person name="Sanchez J."/>
        </authorList>
    </citation>
    <scope>NUCLEOTIDE SEQUENCE</scope>
</reference>
<dbReference type="Pfam" id="PF07722">
    <property type="entry name" value="Peptidase_C26"/>
    <property type="match status" value="1"/>
</dbReference>
<dbReference type="PANTHER" id="PTHR43235:SF1">
    <property type="entry name" value="GLUTAMINE AMIDOTRANSFERASE PB2B2.05-RELATED"/>
    <property type="match status" value="1"/>
</dbReference>